<reference evidence="1" key="1">
    <citation type="submission" date="2023-04" db="EMBL/GenBank/DDBJ databases">
        <title>Draft Genome sequencing of Naganishia species isolated from polar environments using Oxford Nanopore Technology.</title>
        <authorList>
            <person name="Leo P."/>
            <person name="Venkateswaran K."/>
        </authorList>
    </citation>
    <scope>NUCLEOTIDE SEQUENCE</scope>
    <source>
        <strain evidence="1">MNA-CCFEE 5425</strain>
    </source>
</reference>
<evidence type="ECO:0000313" key="1">
    <source>
        <dbReference type="EMBL" id="KAJ9122313.1"/>
    </source>
</evidence>
<protein>
    <submittedName>
        <fullName evidence="1">Uncharacterized protein</fullName>
    </submittedName>
</protein>
<dbReference type="EMBL" id="JASBWU010000004">
    <property type="protein sequence ID" value="KAJ9122313.1"/>
    <property type="molecule type" value="Genomic_DNA"/>
</dbReference>
<proteinExistence type="predicted"/>
<dbReference type="Proteomes" id="UP001243375">
    <property type="component" value="Unassembled WGS sequence"/>
</dbReference>
<sequence length="725" mass="81141">MSHTASLGSLHSNAPISLCPDSSSEPVRSDSIPLTDTEQHQLRQLIKELSSSPTRQHLQQEDVFKALQVIRSMVRPIRKARKRENRESARKGQAGRILQHTTLAPLSPSVSRTIATQPLPSTYVPQLGCPLPLPLEQSHRQAFGLLLESNSRSSPAPLPIFPSRIAASVASVTRDSLLRAQEALYDVLRMRSTLTYWLHFTEVEIDKTQREELIKTIWKKERPEEDIISVAGNDATRKPVLDNGLERFTLNQYQPQICDRHVQTHVSSFVASPRRPTFTWERVFDGLSALKHDYRRESYEEMGNIISYSLCRGSGKEKEISWIPKAWSRTKSPVDELPLLCKNKAIPAHEQSVPTKSYRSSRHLSNIPFFTPSYGPIQSTSSTVLSTKAFAVRQSTQDPLTIATSHPGHRIPLEHLVQTNLLWETNPVLSASGSPPRLVGVSMFPSKIEWTSPTHVIQQTKVRKTVEEDLYARFLSFVSSESANPSNECSDREQAVSSLYLVPLPITNFKSHAEIFSVRSGIGKDSSLAMSIWRSHWEHQSALLISTDGSSKSEDSASVGVHIGTATPVELKGALPREWAAQGSYTAEWFAICYALWLSLDMQKPTYDLPNISGRSRLVFCTDSSGIITSITKPLRVHDKDTSPAIKPWTNVVRLCRRMIAELAKEGKDIKFTWMPRLSTIGLTRAHELADDVYGKIASSSSTKQLKEKRTRQPCEVVIEACTSK</sequence>
<gene>
    <name evidence="1" type="ORF">QFC22_001734</name>
</gene>
<accession>A0ACC2XFA0</accession>
<comment type="caution">
    <text evidence="1">The sequence shown here is derived from an EMBL/GenBank/DDBJ whole genome shotgun (WGS) entry which is preliminary data.</text>
</comment>
<organism evidence="1 2">
    <name type="scientific">Naganishia vaughanmartiniae</name>
    <dbReference type="NCBI Taxonomy" id="1424756"/>
    <lineage>
        <taxon>Eukaryota</taxon>
        <taxon>Fungi</taxon>
        <taxon>Dikarya</taxon>
        <taxon>Basidiomycota</taxon>
        <taxon>Agaricomycotina</taxon>
        <taxon>Tremellomycetes</taxon>
        <taxon>Filobasidiales</taxon>
        <taxon>Filobasidiaceae</taxon>
        <taxon>Naganishia</taxon>
    </lineage>
</organism>
<evidence type="ECO:0000313" key="2">
    <source>
        <dbReference type="Proteomes" id="UP001243375"/>
    </source>
</evidence>
<keyword evidence="2" id="KW-1185">Reference proteome</keyword>
<name>A0ACC2XFA0_9TREE</name>